<name>A0A2A7MMV2_9CLOT</name>
<keyword evidence="4 8" id="KW-1133">Transmembrane helix</keyword>
<gene>
    <name evidence="10" type="ORF">CNEO2_30008</name>
    <name evidence="11" type="ORF">CQ394_12430</name>
</gene>
<reference evidence="10" key="2">
    <citation type="submission" date="2022-10" db="EMBL/GenBank/DDBJ databases">
        <authorList>
            <person name="Aires J."/>
            <person name="Mesa V."/>
        </authorList>
    </citation>
    <scope>NUCLEOTIDE SEQUENCE</scope>
    <source>
        <strain evidence="10">Clostridium neonatale JD116</strain>
    </source>
</reference>
<evidence type="ECO:0000256" key="2">
    <source>
        <dbReference type="ARBA" id="ARBA00022475"/>
    </source>
</evidence>
<dbReference type="InterPro" id="IPR004089">
    <property type="entry name" value="MCPsignal_dom"/>
</dbReference>
<dbReference type="SMART" id="SM01049">
    <property type="entry name" value="Cache_2"/>
    <property type="match status" value="1"/>
</dbReference>
<dbReference type="Pfam" id="PF00015">
    <property type="entry name" value="MCPsignal"/>
    <property type="match status" value="1"/>
</dbReference>
<comment type="subcellular location">
    <subcellularLocation>
        <location evidence="1">Cell membrane</location>
        <topology evidence="1">Multi-pass membrane protein</topology>
    </subcellularLocation>
</comment>
<feature type="domain" description="Methyl-accepting transducer" evidence="9">
    <location>
        <begin position="305"/>
        <end position="556"/>
    </location>
</feature>
<evidence type="ECO:0000313" key="10">
    <source>
        <dbReference type="EMBL" id="CAI3618145.1"/>
    </source>
</evidence>
<dbReference type="AlphaFoldDB" id="A0A2A7MMV2"/>
<proteinExistence type="predicted"/>
<accession>A0A2A7MMV2</accession>
<dbReference type="STRING" id="137838.GCA_001458595_03976"/>
<evidence type="ECO:0000256" key="8">
    <source>
        <dbReference type="SAM" id="Phobius"/>
    </source>
</evidence>
<dbReference type="SMART" id="SM00283">
    <property type="entry name" value="MA"/>
    <property type="match status" value="1"/>
</dbReference>
<dbReference type="GO" id="GO:0007165">
    <property type="term" value="P:signal transduction"/>
    <property type="evidence" value="ECO:0007669"/>
    <property type="project" value="UniProtKB-KW"/>
</dbReference>
<dbReference type="EMBL" id="PDCJ01000001">
    <property type="protein sequence ID" value="PEG32458.1"/>
    <property type="molecule type" value="Genomic_DNA"/>
</dbReference>
<dbReference type="PANTHER" id="PTHR32089:SF112">
    <property type="entry name" value="LYSOZYME-LIKE PROTEIN-RELATED"/>
    <property type="match status" value="1"/>
</dbReference>
<dbReference type="Proteomes" id="UP000220840">
    <property type="component" value="Unassembled WGS sequence"/>
</dbReference>
<keyword evidence="12" id="KW-1185">Reference proteome</keyword>
<organism evidence="11 12">
    <name type="scientific">Clostridium neonatale</name>
    <dbReference type="NCBI Taxonomy" id="137838"/>
    <lineage>
        <taxon>Bacteria</taxon>
        <taxon>Bacillati</taxon>
        <taxon>Bacillota</taxon>
        <taxon>Clostridia</taxon>
        <taxon>Eubacteriales</taxon>
        <taxon>Clostridiaceae</taxon>
        <taxon>Clostridium</taxon>
    </lineage>
</organism>
<dbReference type="PROSITE" id="PS50111">
    <property type="entry name" value="CHEMOTAXIS_TRANSDUC_2"/>
    <property type="match status" value="1"/>
</dbReference>
<evidence type="ECO:0000256" key="4">
    <source>
        <dbReference type="ARBA" id="ARBA00022989"/>
    </source>
</evidence>
<evidence type="ECO:0000256" key="7">
    <source>
        <dbReference type="PROSITE-ProRule" id="PRU00284"/>
    </source>
</evidence>
<evidence type="ECO:0000256" key="5">
    <source>
        <dbReference type="ARBA" id="ARBA00023136"/>
    </source>
</evidence>
<sequence length="592" mass="65044">MLQNFKIKTKIIGMASLLVVGILITSIVGIYQERKLSTDSLNSLEKAMRSDYDDEIKNQVGAAISVINEIYKDYQNGEYTEDEAKLLAADLVREMRYGENGYFWIDTYEGDNVVLLGSDTEGTNRINTEDANGYKMVADIIKNGKNGGGYTDYYFPKEGETKASPKRSYSQAFEPFKWVIGTGNYTDDIDKSVNENKKELNDIVTDNISKFFIIVVVAILASIVLTIIISKEILNGFKSIIKSLEIMATGNFKEEIPEKLLNRKDDFGIIAKSLENMHSAIRNLIYEAKNAANGNNAMAEKIGENISVLNEDIESVSAVTEELAAGMEECAASSEEMSASTHEINAASASIAKKSEEGATQAIEITKRAKTTKKKATESKSRADKLGNEIQYKLEEALKSAKVVDKIKVLADVILGITEQTNLLALNAAIEAARAGEAGKGFSVVAEEIRKLAEQSKEAVENIQIVTKEVTDAVTSLSDNSNMLLNFVKEDVTKDYDKFIIIANEYENDATFVESLITDFSATAEELTASLDNVLSAIDEVAKTASEGAQGTTDIAQKSTDIHDKSELVLSNVRESIEYSNIIKNEMDKFII</sequence>
<dbReference type="PANTHER" id="PTHR32089">
    <property type="entry name" value="METHYL-ACCEPTING CHEMOTAXIS PROTEIN MCPB"/>
    <property type="match status" value="1"/>
</dbReference>
<dbReference type="GO" id="GO:0005886">
    <property type="term" value="C:plasma membrane"/>
    <property type="evidence" value="ECO:0007669"/>
    <property type="project" value="UniProtKB-SubCell"/>
</dbReference>
<dbReference type="SUPFAM" id="SSF58104">
    <property type="entry name" value="Methyl-accepting chemotaxis protein (MCP) signaling domain"/>
    <property type="match status" value="1"/>
</dbReference>
<feature type="transmembrane region" description="Helical" evidence="8">
    <location>
        <begin position="12"/>
        <end position="31"/>
    </location>
</feature>
<dbReference type="RefSeq" id="WP_058296601.1">
    <property type="nucleotide sequence ID" value="NZ_CAMRXB010000052.1"/>
</dbReference>
<dbReference type="Gene3D" id="1.10.287.950">
    <property type="entry name" value="Methyl-accepting chemotaxis protein"/>
    <property type="match status" value="1"/>
</dbReference>
<reference evidence="11 12" key="1">
    <citation type="submission" date="2017-10" db="EMBL/GenBank/DDBJ databases">
        <title>Effective Description of Clostridium neonatale sp. nov. linked to necrotizing enterocolitis in neonates and a clarification of species assignable to the genus Clostridium (Prazmowski 1880) emend. Lawson and Rainey 2016.</title>
        <authorList>
            <person name="Bernard K."/>
            <person name="Burdz T."/>
            <person name="Wiebe D."/>
            <person name="Balcewich B."/>
            <person name="Alfa M."/>
            <person name="Bernier A.-M."/>
        </authorList>
    </citation>
    <scope>NUCLEOTIDE SEQUENCE [LARGE SCALE GENOMIC DNA]</scope>
    <source>
        <strain evidence="11 12">LCDC99A005</strain>
    </source>
</reference>
<dbReference type="OrthoDB" id="9810264at2"/>
<keyword evidence="3 8" id="KW-0812">Transmembrane</keyword>
<comment type="caution">
    <text evidence="11">The sequence shown here is derived from an EMBL/GenBank/DDBJ whole genome shotgun (WGS) entry which is preliminary data.</text>
</comment>
<evidence type="ECO:0000256" key="3">
    <source>
        <dbReference type="ARBA" id="ARBA00022692"/>
    </source>
</evidence>
<evidence type="ECO:0000313" key="12">
    <source>
        <dbReference type="Proteomes" id="UP000220840"/>
    </source>
</evidence>
<dbReference type="InterPro" id="IPR033480">
    <property type="entry name" value="sCache_2"/>
</dbReference>
<protein>
    <submittedName>
        <fullName evidence="11">Methyl-accepting chemotaxis protein</fullName>
    </submittedName>
</protein>
<feature type="transmembrane region" description="Helical" evidence="8">
    <location>
        <begin position="211"/>
        <end position="229"/>
    </location>
</feature>
<evidence type="ECO:0000259" key="9">
    <source>
        <dbReference type="PROSITE" id="PS50111"/>
    </source>
</evidence>
<dbReference type="Pfam" id="PF17200">
    <property type="entry name" value="sCache_2"/>
    <property type="match status" value="1"/>
</dbReference>
<dbReference type="Gene3D" id="3.30.450.20">
    <property type="entry name" value="PAS domain"/>
    <property type="match status" value="1"/>
</dbReference>
<evidence type="ECO:0000256" key="6">
    <source>
        <dbReference type="ARBA" id="ARBA00023224"/>
    </source>
</evidence>
<dbReference type="Proteomes" id="UP001189143">
    <property type="component" value="Unassembled WGS sequence"/>
</dbReference>
<keyword evidence="2" id="KW-1003">Cell membrane</keyword>
<evidence type="ECO:0000313" key="11">
    <source>
        <dbReference type="EMBL" id="PEG32458.1"/>
    </source>
</evidence>
<evidence type="ECO:0000256" key="1">
    <source>
        <dbReference type="ARBA" id="ARBA00004651"/>
    </source>
</evidence>
<dbReference type="EMBL" id="CAMTCP010000237">
    <property type="protein sequence ID" value="CAI3618145.1"/>
    <property type="molecule type" value="Genomic_DNA"/>
</dbReference>
<keyword evidence="6 7" id="KW-0807">Transducer</keyword>
<keyword evidence="5 8" id="KW-0472">Membrane</keyword>